<sequence length="378" mass="38922">MALFVLVPVVTTAYLVGCSTGEADPDPVVKDAGPALSADAEADADDAADAAEAGPCTDCEFYPAECGEGLFCTVSAPLKTGARLRSIAGTSASSVWAVGTKGTVLHFDGASWQEAALGVLDTFSSVIALSPEEAWTASTFRSVYVHMPAGDGGAEGWQPLSTTEVGGGWPFYQGVVAGAYPTGGPAWFAVQDSRRSVALTRAQRTEDGIETTLIASVPVLSSVLAIHAVSKDEVWAVGGVGRAIRVSDGSGDAPVLQSFNTQTLATLHGVWASGSDDVWAVGSEGTVRRFRGSGVLFDSAPDVPTDVTLRAITGTAPDDVWAVGDGAVVLHFDGVKWTRIAIAGLGARRPDLHAVFCAERGRVWVAGDGVLLSLGKTI</sequence>
<dbReference type="PANTHER" id="PTHR47199:SF2">
    <property type="entry name" value="PHOTOSYSTEM II STABILITY_ASSEMBLY FACTOR HCF136, CHLOROPLASTIC"/>
    <property type="match status" value="1"/>
</dbReference>
<proteinExistence type="predicted"/>
<dbReference type="AlphaFoldDB" id="A0A0K1Q2R2"/>
<dbReference type="EMBL" id="CP012333">
    <property type="protein sequence ID" value="AKV00054.1"/>
    <property type="molecule type" value="Genomic_DNA"/>
</dbReference>
<dbReference type="KEGG" id="llu:AKJ09_06717"/>
<evidence type="ECO:0000313" key="1">
    <source>
        <dbReference type="EMBL" id="AKV00054.1"/>
    </source>
</evidence>
<dbReference type="PANTHER" id="PTHR47199">
    <property type="entry name" value="PHOTOSYSTEM II STABILITY/ASSEMBLY FACTOR HCF136, CHLOROPLASTIC"/>
    <property type="match status" value="1"/>
</dbReference>
<evidence type="ECO:0008006" key="3">
    <source>
        <dbReference type="Google" id="ProtNLM"/>
    </source>
</evidence>
<keyword evidence="2" id="KW-1185">Reference proteome</keyword>
<dbReference type="STRING" id="1391654.AKJ09_06717"/>
<reference evidence="1 2" key="1">
    <citation type="submission" date="2015-08" db="EMBL/GenBank/DDBJ databases">
        <authorList>
            <person name="Babu N.S."/>
            <person name="Beckwith C.J."/>
            <person name="Beseler K.G."/>
            <person name="Brison A."/>
            <person name="Carone J.V."/>
            <person name="Caskin T.P."/>
            <person name="Diamond M."/>
            <person name="Durham M.E."/>
            <person name="Foxe J.M."/>
            <person name="Go M."/>
            <person name="Henderson B.A."/>
            <person name="Jones I.B."/>
            <person name="McGettigan J.A."/>
            <person name="Micheletti S.J."/>
            <person name="Nasrallah M.E."/>
            <person name="Ortiz D."/>
            <person name="Piller C.R."/>
            <person name="Privatt S.R."/>
            <person name="Schneider S.L."/>
            <person name="Sharp S."/>
            <person name="Smith T.C."/>
            <person name="Stanton J.D."/>
            <person name="Ullery H.E."/>
            <person name="Wilson R.J."/>
            <person name="Serrano M.G."/>
            <person name="Buck G."/>
            <person name="Lee V."/>
            <person name="Wang Y."/>
            <person name="Carvalho R."/>
            <person name="Voegtly L."/>
            <person name="Shi R."/>
            <person name="Duckworth R."/>
            <person name="Johnson A."/>
            <person name="Loviza R."/>
            <person name="Walstead R."/>
            <person name="Shah Z."/>
            <person name="Kiflezghi M."/>
            <person name="Wade K."/>
            <person name="Ball S.L."/>
            <person name="Bradley K.W."/>
            <person name="Asai D.J."/>
            <person name="Bowman C.A."/>
            <person name="Russell D.A."/>
            <person name="Pope W.H."/>
            <person name="Jacobs-Sera D."/>
            <person name="Hendrix R.W."/>
            <person name="Hatfull G.F."/>
        </authorList>
    </citation>
    <scope>NUCLEOTIDE SEQUENCE [LARGE SCALE GENOMIC DNA]</scope>
    <source>
        <strain evidence="1 2">DSM 27648</strain>
    </source>
</reference>
<dbReference type="PATRIC" id="fig|1391654.3.peg.6812"/>
<name>A0A0K1Q2R2_9BACT</name>
<organism evidence="1 2">
    <name type="scientific">Labilithrix luteola</name>
    <dbReference type="NCBI Taxonomy" id="1391654"/>
    <lineage>
        <taxon>Bacteria</taxon>
        <taxon>Pseudomonadati</taxon>
        <taxon>Myxococcota</taxon>
        <taxon>Polyangia</taxon>
        <taxon>Polyangiales</taxon>
        <taxon>Labilitrichaceae</taxon>
        <taxon>Labilithrix</taxon>
    </lineage>
</organism>
<gene>
    <name evidence="1" type="ORF">AKJ09_06717</name>
</gene>
<dbReference type="Proteomes" id="UP000064967">
    <property type="component" value="Chromosome"/>
</dbReference>
<protein>
    <recommendedName>
        <fullName evidence="3">Type IV fimbrial biogenesis protein PilY1</fullName>
    </recommendedName>
</protein>
<evidence type="ECO:0000313" key="2">
    <source>
        <dbReference type="Proteomes" id="UP000064967"/>
    </source>
</evidence>
<accession>A0A0K1Q2R2</accession>